<dbReference type="SUPFAM" id="SSF57716">
    <property type="entry name" value="Glucocorticoid receptor-like (DNA-binding domain)"/>
    <property type="match status" value="1"/>
</dbReference>
<dbReference type="GO" id="GO:0005667">
    <property type="term" value="C:transcription regulator complex"/>
    <property type="evidence" value="ECO:0007669"/>
    <property type="project" value="TreeGrafter"/>
</dbReference>
<dbReference type="FunFam" id="3.30.160.60:FF:000446">
    <property type="entry name" value="Zinc finger protein"/>
    <property type="match status" value="1"/>
</dbReference>
<dbReference type="InterPro" id="IPR013087">
    <property type="entry name" value="Znf_C2H2_type"/>
</dbReference>
<evidence type="ECO:0000259" key="10">
    <source>
        <dbReference type="PROSITE" id="PS51915"/>
    </source>
</evidence>
<feature type="domain" description="C2H2-type" evidence="9">
    <location>
        <begin position="193"/>
        <end position="220"/>
    </location>
</feature>
<organism evidence="11 12">
    <name type="scientific">Leptosia nina</name>
    <dbReference type="NCBI Taxonomy" id="320188"/>
    <lineage>
        <taxon>Eukaryota</taxon>
        <taxon>Metazoa</taxon>
        <taxon>Ecdysozoa</taxon>
        <taxon>Arthropoda</taxon>
        <taxon>Hexapoda</taxon>
        <taxon>Insecta</taxon>
        <taxon>Pterygota</taxon>
        <taxon>Neoptera</taxon>
        <taxon>Endopterygota</taxon>
        <taxon>Lepidoptera</taxon>
        <taxon>Glossata</taxon>
        <taxon>Ditrysia</taxon>
        <taxon>Papilionoidea</taxon>
        <taxon>Pieridae</taxon>
        <taxon>Pierinae</taxon>
        <taxon>Leptosia</taxon>
    </lineage>
</organism>
<dbReference type="Pfam" id="PF00096">
    <property type="entry name" value="zf-C2H2"/>
    <property type="match status" value="4"/>
</dbReference>
<keyword evidence="12" id="KW-1185">Reference proteome</keyword>
<dbReference type="InterPro" id="IPR012934">
    <property type="entry name" value="Znf_AD"/>
</dbReference>
<comment type="subcellular location">
    <subcellularLocation>
        <location evidence="1">Nucleus</location>
    </subcellularLocation>
</comment>
<keyword evidence="4 7" id="KW-0863">Zinc-finger</keyword>
<dbReference type="SMART" id="SM00355">
    <property type="entry name" value="ZnF_C2H2"/>
    <property type="match status" value="5"/>
</dbReference>
<evidence type="ECO:0000256" key="8">
    <source>
        <dbReference type="PROSITE-ProRule" id="PRU01263"/>
    </source>
</evidence>
<evidence type="ECO:0000256" key="6">
    <source>
        <dbReference type="ARBA" id="ARBA00023242"/>
    </source>
</evidence>
<dbReference type="Pfam" id="PF07776">
    <property type="entry name" value="zf-AD"/>
    <property type="match status" value="1"/>
</dbReference>
<dbReference type="GO" id="GO:0031519">
    <property type="term" value="C:PcG protein complex"/>
    <property type="evidence" value="ECO:0007669"/>
    <property type="project" value="TreeGrafter"/>
</dbReference>
<dbReference type="FunFam" id="3.30.160.60:FF:001498">
    <property type="entry name" value="Zinc finger protein 404"/>
    <property type="match status" value="1"/>
</dbReference>
<dbReference type="SMART" id="SM00868">
    <property type="entry name" value="zf-AD"/>
    <property type="match status" value="1"/>
</dbReference>
<dbReference type="FunFam" id="3.30.160.60:FF:000774">
    <property type="entry name" value="Zinc finger protein"/>
    <property type="match status" value="1"/>
</dbReference>
<feature type="domain" description="ZAD" evidence="10">
    <location>
        <begin position="3"/>
        <end position="76"/>
    </location>
</feature>
<dbReference type="GO" id="GO:0000785">
    <property type="term" value="C:chromatin"/>
    <property type="evidence" value="ECO:0007669"/>
    <property type="project" value="TreeGrafter"/>
</dbReference>
<evidence type="ECO:0000256" key="4">
    <source>
        <dbReference type="ARBA" id="ARBA00022771"/>
    </source>
</evidence>
<feature type="domain" description="C2H2-type" evidence="9">
    <location>
        <begin position="249"/>
        <end position="272"/>
    </location>
</feature>
<feature type="binding site" evidence="8">
    <location>
        <position position="8"/>
    </location>
    <ligand>
        <name>Zn(2+)</name>
        <dbReference type="ChEBI" id="CHEBI:29105"/>
    </ligand>
</feature>
<evidence type="ECO:0000256" key="7">
    <source>
        <dbReference type="PROSITE-ProRule" id="PRU00042"/>
    </source>
</evidence>
<dbReference type="SUPFAM" id="SSF57667">
    <property type="entry name" value="beta-beta-alpha zinc fingers"/>
    <property type="match status" value="3"/>
</dbReference>
<keyword evidence="6" id="KW-0539">Nucleus</keyword>
<dbReference type="EMBL" id="CAVLEF010000011">
    <property type="protein sequence ID" value="CAK1549477.1"/>
    <property type="molecule type" value="Genomic_DNA"/>
</dbReference>
<evidence type="ECO:0000259" key="9">
    <source>
        <dbReference type="PROSITE" id="PS50157"/>
    </source>
</evidence>
<feature type="domain" description="C2H2-type" evidence="9">
    <location>
        <begin position="221"/>
        <end position="248"/>
    </location>
</feature>
<evidence type="ECO:0000313" key="11">
    <source>
        <dbReference type="EMBL" id="CAK1549477.1"/>
    </source>
</evidence>
<dbReference type="Proteomes" id="UP001497472">
    <property type="component" value="Unassembled WGS sequence"/>
</dbReference>
<dbReference type="Pfam" id="PF13912">
    <property type="entry name" value="zf-C2H2_6"/>
    <property type="match status" value="1"/>
</dbReference>
<feature type="domain" description="C2H2-type" evidence="9">
    <location>
        <begin position="165"/>
        <end position="192"/>
    </location>
</feature>
<dbReference type="PANTHER" id="PTHR14003">
    <property type="entry name" value="TRANSCRIPTIONAL REPRESSOR PROTEIN YY"/>
    <property type="match status" value="1"/>
</dbReference>
<dbReference type="PROSITE" id="PS51915">
    <property type="entry name" value="ZAD"/>
    <property type="match status" value="1"/>
</dbReference>
<evidence type="ECO:0000256" key="5">
    <source>
        <dbReference type="ARBA" id="ARBA00022833"/>
    </source>
</evidence>
<name>A0AAV1JJI3_9NEOP</name>
<keyword evidence="2 8" id="KW-0479">Metal-binding</keyword>
<feature type="binding site" evidence="8">
    <location>
        <position position="52"/>
    </location>
    <ligand>
        <name>Zn(2+)</name>
        <dbReference type="ChEBI" id="CHEBI:29105"/>
    </ligand>
</feature>
<dbReference type="Gene3D" id="3.30.160.60">
    <property type="entry name" value="Classic Zinc Finger"/>
    <property type="match status" value="5"/>
</dbReference>
<dbReference type="PANTHER" id="PTHR14003:SF23">
    <property type="entry name" value="ZINC FINGER PROTEIN 143"/>
    <property type="match status" value="1"/>
</dbReference>
<comment type="caution">
    <text evidence="11">The sequence shown here is derived from an EMBL/GenBank/DDBJ whole genome shotgun (WGS) entry which is preliminary data.</text>
</comment>
<feature type="binding site" evidence="8">
    <location>
        <position position="49"/>
    </location>
    <ligand>
        <name>Zn(2+)</name>
        <dbReference type="ChEBI" id="CHEBI:29105"/>
    </ligand>
</feature>
<dbReference type="PROSITE" id="PS50157">
    <property type="entry name" value="ZINC_FINGER_C2H2_2"/>
    <property type="match status" value="5"/>
</dbReference>
<sequence length="336" mass="38838">MNKLCRICLEEGVLSSIFGKSYNESIRKKIESCSNIKVQEDDGLSDQICSNCAYKLEIAFHFKQTCENSDTRMRKHLGLHSSKYKDANVMTDPMVVQKTTLIKRCNKCKTEQRKRCRKKPEAEKLRRGPKPKPKQVHECSECHKQFRCQTQLEIHIRTHTGDKPFCCVFCSKQFTQKHNLTIHLRIHTGEKPYQCEMCSKTFSTQGNLTVHLKTHTGQKDHVCEVCKKGFVTTSELHRHMTKHTGFKNFKCELCDKGFSQKREFRQHKAKKHGICFGTDRPKQSDSYSANIIDNVESVKIMPSTSKDSTYLNEVNLRNKNQGLYLFSHSVFGDSLS</sequence>
<keyword evidence="3" id="KW-0677">Repeat</keyword>
<dbReference type="GO" id="GO:0000981">
    <property type="term" value="F:DNA-binding transcription factor activity, RNA polymerase II-specific"/>
    <property type="evidence" value="ECO:0007669"/>
    <property type="project" value="TreeGrafter"/>
</dbReference>
<dbReference type="InterPro" id="IPR036236">
    <property type="entry name" value="Znf_C2H2_sf"/>
</dbReference>
<feature type="binding site" evidence="8">
    <location>
        <position position="5"/>
    </location>
    <ligand>
        <name>Zn(2+)</name>
        <dbReference type="ChEBI" id="CHEBI:29105"/>
    </ligand>
</feature>
<evidence type="ECO:0000256" key="1">
    <source>
        <dbReference type="ARBA" id="ARBA00004123"/>
    </source>
</evidence>
<dbReference type="GO" id="GO:0008270">
    <property type="term" value="F:zinc ion binding"/>
    <property type="evidence" value="ECO:0007669"/>
    <property type="project" value="UniProtKB-UniRule"/>
</dbReference>
<gene>
    <name evidence="11" type="ORF">LNINA_LOCUS8770</name>
</gene>
<keyword evidence="5 8" id="KW-0862">Zinc</keyword>
<dbReference type="FunFam" id="3.30.160.60:FF:000145">
    <property type="entry name" value="Zinc finger protein 574"/>
    <property type="match status" value="1"/>
</dbReference>
<evidence type="ECO:0000256" key="3">
    <source>
        <dbReference type="ARBA" id="ARBA00022737"/>
    </source>
</evidence>
<dbReference type="Gene3D" id="3.40.1800.20">
    <property type="match status" value="1"/>
</dbReference>
<evidence type="ECO:0000256" key="2">
    <source>
        <dbReference type="ARBA" id="ARBA00022723"/>
    </source>
</evidence>
<proteinExistence type="predicted"/>
<evidence type="ECO:0000313" key="12">
    <source>
        <dbReference type="Proteomes" id="UP001497472"/>
    </source>
</evidence>
<dbReference type="GO" id="GO:0000978">
    <property type="term" value="F:RNA polymerase II cis-regulatory region sequence-specific DNA binding"/>
    <property type="evidence" value="ECO:0007669"/>
    <property type="project" value="TreeGrafter"/>
</dbReference>
<protein>
    <submittedName>
        <fullName evidence="11">Uncharacterized protein</fullName>
    </submittedName>
</protein>
<dbReference type="AlphaFoldDB" id="A0AAV1JJI3"/>
<feature type="domain" description="C2H2-type" evidence="9">
    <location>
        <begin position="137"/>
        <end position="164"/>
    </location>
</feature>
<accession>A0AAV1JJI3</accession>
<dbReference type="PROSITE" id="PS00028">
    <property type="entry name" value="ZINC_FINGER_C2H2_1"/>
    <property type="match status" value="5"/>
</dbReference>
<reference evidence="11 12" key="1">
    <citation type="submission" date="2023-11" db="EMBL/GenBank/DDBJ databases">
        <authorList>
            <person name="Okamura Y."/>
        </authorList>
    </citation>
    <scope>NUCLEOTIDE SEQUENCE [LARGE SCALE GENOMIC DNA]</scope>
</reference>